<accession>A0AAV6VW19</accession>
<sequence>MDNLLFVAGKINLKIRDRVEDKRRKKRRKSPSKTISIFHGNSRSEGLQQKQQPGAGEKNCRNPDKIPKRQGSE</sequence>
<dbReference type="AlphaFoldDB" id="A0AAV6VW19"/>
<protein>
    <submittedName>
        <fullName evidence="2">Uncharacterized protein</fullName>
    </submittedName>
</protein>
<name>A0AAV6VW19_9ARAC</name>
<feature type="compositionally biased region" description="Polar residues" evidence="1">
    <location>
        <begin position="32"/>
        <end position="52"/>
    </location>
</feature>
<reference evidence="2 3" key="1">
    <citation type="journal article" date="2022" name="Nat. Ecol. Evol.">
        <title>A masculinizing supergene underlies an exaggerated male reproductive morph in a spider.</title>
        <authorList>
            <person name="Hendrickx F."/>
            <person name="De Corte Z."/>
            <person name="Sonet G."/>
            <person name="Van Belleghem S.M."/>
            <person name="Kostlbacher S."/>
            <person name="Vangestel C."/>
        </authorList>
    </citation>
    <scope>NUCLEOTIDE SEQUENCE [LARGE SCALE GENOMIC DNA]</scope>
    <source>
        <strain evidence="2">W744_W776</strain>
    </source>
</reference>
<dbReference type="Proteomes" id="UP000827092">
    <property type="component" value="Unassembled WGS sequence"/>
</dbReference>
<feature type="region of interest" description="Disordered" evidence="1">
    <location>
        <begin position="19"/>
        <end position="73"/>
    </location>
</feature>
<evidence type="ECO:0000256" key="1">
    <source>
        <dbReference type="SAM" id="MobiDB-lite"/>
    </source>
</evidence>
<evidence type="ECO:0000313" key="3">
    <source>
        <dbReference type="Proteomes" id="UP000827092"/>
    </source>
</evidence>
<organism evidence="2 3">
    <name type="scientific">Oedothorax gibbosus</name>
    <dbReference type="NCBI Taxonomy" id="931172"/>
    <lineage>
        <taxon>Eukaryota</taxon>
        <taxon>Metazoa</taxon>
        <taxon>Ecdysozoa</taxon>
        <taxon>Arthropoda</taxon>
        <taxon>Chelicerata</taxon>
        <taxon>Arachnida</taxon>
        <taxon>Araneae</taxon>
        <taxon>Araneomorphae</taxon>
        <taxon>Entelegynae</taxon>
        <taxon>Araneoidea</taxon>
        <taxon>Linyphiidae</taxon>
        <taxon>Erigoninae</taxon>
        <taxon>Oedothorax</taxon>
    </lineage>
</organism>
<keyword evidence="3" id="KW-1185">Reference proteome</keyword>
<gene>
    <name evidence="2" type="ORF">JTE90_001250</name>
</gene>
<evidence type="ECO:0000313" key="2">
    <source>
        <dbReference type="EMBL" id="KAG8200019.1"/>
    </source>
</evidence>
<proteinExistence type="predicted"/>
<feature type="compositionally biased region" description="Basic and acidic residues" evidence="1">
    <location>
        <begin position="58"/>
        <end position="73"/>
    </location>
</feature>
<dbReference type="EMBL" id="JAFNEN010000021">
    <property type="protein sequence ID" value="KAG8200019.1"/>
    <property type="molecule type" value="Genomic_DNA"/>
</dbReference>
<comment type="caution">
    <text evidence="2">The sequence shown here is derived from an EMBL/GenBank/DDBJ whole genome shotgun (WGS) entry which is preliminary data.</text>
</comment>